<feature type="compositionally biased region" description="Basic and acidic residues" evidence="1">
    <location>
        <begin position="611"/>
        <end position="622"/>
    </location>
</feature>
<evidence type="ECO:0000313" key="2">
    <source>
        <dbReference type="EMBL" id="ELT95375.1"/>
    </source>
</evidence>
<feature type="region of interest" description="Disordered" evidence="1">
    <location>
        <begin position="830"/>
        <end position="849"/>
    </location>
</feature>
<name>R7TWM2_CAPTE</name>
<dbReference type="PANTHER" id="PTHR47306:SF2">
    <property type="entry name" value="CORE-BINDING (CB) DOMAIN-CONTAINING PROTEIN"/>
    <property type="match status" value="1"/>
</dbReference>
<proteinExistence type="predicted"/>
<organism evidence="2">
    <name type="scientific">Capitella teleta</name>
    <name type="common">Polychaete worm</name>
    <dbReference type="NCBI Taxonomy" id="283909"/>
    <lineage>
        <taxon>Eukaryota</taxon>
        <taxon>Metazoa</taxon>
        <taxon>Spiralia</taxon>
        <taxon>Lophotrochozoa</taxon>
        <taxon>Annelida</taxon>
        <taxon>Polychaeta</taxon>
        <taxon>Sedentaria</taxon>
        <taxon>Scolecida</taxon>
        <taxon>Capitellidae</taxon>
        <taxon>Capitella</taxon>
    </lineage>
</organism>
<feature type="region of interest" description="Disordered" evidence="1">
    <location>
        <begin position="611"/>
        <end position="633"/>
    </location>
</feature>
<dbReference type="PANTHER" id="PTHR47306">
    <property type="entry name" value="SI:CH211-178J18.4-RELATED"/>
    <property type="match status" value="1"/>
</dbReference>
<dbReference type="EnsemblMetazoa" id="CapteT190790">
    <property type="protein sequence ID" value="CapteP190790"/>
    <property type="gene ID" value="CapteG190790"/>
</dbReference>
<protein>
    <submittedName>
        <fullName evidence="2 3">Uncharacterized protein</fullName>
    </submittedName>
</protein>
<gene>
    <name evidence="2" type="ORF">CAPTEDRAFT_190790</name>
</gene>
<feature type="compositionally biased region" description="Polar residues" evidence="1">
    <location>
        <begin position="838"/>
        <end position="848"/>
    </location>
</feature>
<reference evidence="3" key="3">
    <citation type="submission" date="2015-06" db="UniProtKB">
        <authorList>
            <consortium name="EnsemblMetazoa"/>
        </authorList>
    </citation>
    <scope>IDENTIFICATION</scope>
</reference>
<dbReference type="EMBL" id="AMQN01011841">
    <property type="status" value="NOT_ANNOTATED_CDS"/>
    <property type="molecule type" value="Genomic_DNA"/>
</dbReference>
<accession>R7TWM2</accession>
<dbReference type="EMBL" id="KB309138">
    <property type="protein sequence ID" value="ELT95375.1"/>
    <property type="molecule type" value="Genomic_DNA"/>
</dbReference>
<sequence>MEIERISRVDLLTCSSGVWMQLRSQDPSIAPEIQILHVTMAPIRRRLLLLRNRSVSTADVTSTAKQPTYKVNTAMHKELQNVAAVQRVIAKSEFARCFGDDIPAHLANKMLGFCVAHGHEIEEDCVWPQVQAHMQNHDDITADNCVESEEGKVQDIRVGEGDVQVEEGDVQVQVQVEEGNVQVQEGDVQVEEGNVQVQVQEGDVQVEEAVVQHLKSDSPRGRRFLSEIKSLRAKRGLYRSFEVVEGDVLHRFTAYLAHRRQLTSHACALNRLLFWLHEKAGKKATNIDVSLLLNFAWLDEYINILAYDLDGSNRSIGLLPSSIKNVVACLPLFISFLRMNAKEFTQLHSDDLSRLEIWLKERYTIISKDKAKHSVAVKIQRAMSGQRLTPQMLHRATTNARVNKKLLTLRHKYKNTQCQQQNDYNFLTKYIANAATLTCFQRSGVIGGLTLNEFKERKAVKVDERDHFAILVAKHKTGNARPAILLLSAELVDDMLLYLKHFRPSGSPCKQFLLTQNGRPFSNPAKYMLLFHQQWGLQHVTGTEARAYFDQMHATIEQQKRAEMQRLNVAPTDSTSITNHSRATAANYYMDELLITTAVNTMTSYRKFVRENHTESDDVSEKENEDAEDDTCNEQTNKATVLTRKQFNAALFERHPVNVWGKCPSRKEALLVAHTDHRFPRDTPSVHRALMRWREHQITLRARQLRRENPLLSSQSAEQVAKFIQRRHPAWAEKKLIRSEGRDAERKAAALSQLAAIDCSFLFCDSSDVIVTRPQSPIAREHISERARANEQHKVNIPTQRPHTATDAMYNGLTPSSDHDDDAIAEYCQRSTDDQRSHPMSSPLQFTKKSAKDKFMLSDRCKTLG</sequence>
<evidence type="ECO:0000313" key="3">
    <source>
        <dbReference type="EnsemblMetazoa" id="CapteP190790"/>
    </source>
</evidence>
<dbReference type="AlphaFoldDB" id="R7TWM2"/>
<reference evidence="2 4" key="2">
    <citation type="journal article" date="2013" name="Nature">
        <title>Insights into bilaterian evolution from three spiralian genomes.</title>
        <authorList>
            <person name="Simakov O."/>
            <person name="Marletaz F."/>
            <person name="Cho S.J."/>
            <person name="Edsinger-Gonzales E."/>
            <person name="Havlak P."/>
            <person name="Hellsten U."/>
            <person name="Kuo D.H."/>
            <person name="Larsson T."/>
            <person name="Lv J."/>
            <person name="Arendt D."/>
            <person name="Savage R."/>
            <person name="Osoegawa K."/>
            <person name="de Jong P."/>
            <person name="Grimwood J."/>
            <person name="Chapman J.A."/>
            <person name="Shapiro H."/>
            <person name="Aerts A."/>
            <person name="Otillar R.P."/>
            <person name="Terry A.Y."/>
            <person name="Boore J.L."/>
            <person name="Grigoriev I.V."/>
            <person name="Lindberg D.R."/>
            <person name="Seaver E.C."/>
            <person name="Weisblat D.A."/>
            <person name="Putnam N.H."/>
            <person name="Rokhsar D.S."/>
        </authorList>
    </citation>
    <scope>NUCLEOTIDE SEQUENCE</scope>
    <source>
        <strain evidence="2 4">I ESC-2004</strain>
    </source>
</reference>
<keyword evidence="4" id="KW-1185">Reference proteome</keyword>
<dbReference type="Proteomes" id="UP000014760">
    <property type="component" value="Unassembled WGS sequence"/>
</dbReference>
<evidence type="ECO:0000313" key="4">
    <source>
        <dbReference type="Proteomes" id="UP000014760"/>
    </source>
</evidence>
<feature type="compositionally biased region" description="Acidic residues" evidence="1">
    <location>
        <begin position="623"/>
        <end position="632"/>
    </location>
</feature>
<dbReference type="HOGENOM" id="CLU_331293_0_0_1"/>
<reference evidence="4" key="1">
    <citation type="submission" date="2012-12" db="EMBL/GenBank/DDBJ databases">
        <authorList>
            <person name="Hellsten U."/>
            <person name="Grimwood J."/>
            <person name="Chapman J.A."/>
            <person name="Shapiro H."/>
            <person name="Aerts A."/>
            <person name="Otillar R.P."/>
            <person name="Terry A.Y."/>
            <person name="Boore J.L."/>
            <person name="Simakov O."/>
            <person name="Marletaz F."/>
            <person name="Cho S.-J."/>
            <person name="Edsinger-Gonzales E."/>
            <person name="Havlak P."/>
            <person name="Kuo D.-H."/>
            <person name="Larsson T."/>
            <person name="Lv J."/>
            <person name="Arendt D."/>
            <person name="Savage R."/>
            <person name="Osoegawa K."/>
            <person name="de Jong P."/>
            <person name="Lindberg D.R."/>
            <person name="Seaver E.C."/>
            <person name="Weisblat D.A."/>
            <person name="Putnam N.H."/>
            <person name="Grigoriev I.V."/>
            <person name="Rokhsar D.S."/>
        </authorList>
    </citation>
    <scope>NUCLEOTIDE SEQUENCE</scope>
    <source>
        <strain evidence="4">I ESC-2004</strain>
    </source>
</reference>
<evidence type="ECO:0000256" key="1">
    <source>
        <dbReference type="SAM" id="MobiDB-lite"/>
    </source>
</evidence>
<dbReference type="OMA" id="ENIMDCT"/>